<gene>
    <name evidence="2" type="ORF">SAMN05444271_12317</name>
</gene>
<evidence type="ECO:0000256" key="1">
    <source>
        <dbReference type="SAM" id="MobiDB-lite"/>
    </source>
</evidence>
<reference evidence="2 3" key="1">
    <citation type="submission" date="2016-10" db="EMBL/GenBank/DDBJ databases">
        <authorList>
            <person name="de Groot N.N."/>
        </authorList>
    </citation>
    <scope>NUCLEOTIDE SEQUENCE [LARGE SCALE GENOMIC DNA]</scope>
    <source>
        <strain evidence="2 3">DSM 22187</strain>
    </source>
</reference>
<evidence type="ECO:0000313" key="3">
    <source>
        <dbReference type="Proteomes" id="UP000198888"/>
    </source>
</evidence>
<proteinExistence type="predicted"/>
<name>A0A1H6WI61_9EURY</name>
<dbReference type="Pfam" id="PF19121">
    <property type="entry name" value="DUF5805"/>
    <property type="match status" value="1"/>
</dbReference>
<dbReference type="Proteomes" id="UP000198888">
    <property type="component" value="Unassembled WGS sequence"/>
</dbReference>
<keyword evidence="3" id="KW-1185">Reference proteome</keyword>
<feature type="region of interest" description="Disordered" evidence="1">
    <location>
        <begin position="48"/>
        <end position="73"/>
    </location>
</feature>
<organism evidence="2 3">
    <name type="scientific">Halohasta litchfieldiae</name>
    <dbReference type="NCBI Taxonomy" id="1073996"/>
    <lineage>
        <taxon>Archaea</taxon>
        <taxon>Methanobacteriati</taxon>
        <taxon>Methanobacteriota</taxon>
        <taxon>Stenosarchaea group</taxon>
        <taxon>Halobacteria</taxon>
        <taxon>Halobacteriales</taxon>
        <taxon>Haloferacaceae</taxon>
        <taxon>Halohasta</taxon>
    </lineage>
</organism>
<protein>
    <submittedName>
        <fullName evidence="2">Uncharacterized protein</fullName>
    </submittedName>
</protein>
<feature type="compositionally biased region" description="Low complexity" evidence="1">
    <location>
        <begin position="62"/>
        <end position="73"/>
    </location>
</feature>
<dbReference type="RefSeq" id="WP_089673244.1">
    <property type="nucleotide sequence ID" value="NZ_CP024845.1"/>
</dbReference>
<dbReference type="EMBL" id="FNYR01000023">
    <property type="protein sequence ID" value="SEJ12500.1"/>
    <property type="molecule type" value="Genomic_DNA"/>
</dbReference>
<dbReference type="KEGG" id="hae:halTADL_0248"/>
<accession>A0A1H6WI61</accession>
<sequence length="131" mass="14752">MAEESDTERSTVMTYVPAYQKQEWKAHAEELGMSQAEYVRTMVQAGRKGFEIDTESPDMEGSSDPSDPRGSGLETRVLDALDSADSLSWDELVDSLSNDFEDRLEETLDSLQDTNRIRYSGRDGGYRVVDQ</sequence>
<evidence type="ECO:0000313" key="2">
    <source>
        <dbReference type="EMBL" id="SEJ12500.1"/>
    </source>
</evidence>
<accession>A0A2H4PY98</accession>
<dbReference type="OrthoDB" id="210343at2157"/>
<dbReference type="AlphaFoldDB" id="A0A1H6WI61"/>
<dbReference type="GeneID" id="35001073"/>
<dbReference type="STRING" id="1073996.SAMN05444271_12317"/>
<dbReference type="InterPro" id="IPR043828">
    <property type="entry name" value="DUF5805"/>
</dbReference>